<dbReference type="EMBL" id="CP157484">
    <property type="protein sequence ID" value="XBO40716.1"/>
    <property type="molecule type" value="Genomic_DNA"/>
</dbReference>
<evidence type="ECO:0000313" key="1">
    <source>
        <dbReference type="EMBL" id="XBO40716.1"/>
    </source>
</evidence>
<reference evidence="1" key="1">
    <citation type="submission" date="2024-05" db="EMBL/GenBank/DDBJ databases">
        <authorList>
            <person name="Kim S."/>
            <person name="Heo J."/>
            <person name="Choi H."/>
            <person name="Choi Y."/>
            <person name="Kwon S.-W."/>
            <person name="Kim Y."/>
        </authorList>
    </citation>
    <scope>NUCLEOTIDE SEQUENCE</scope>
    <source>
        <strain evidence="1">KACC 23698</strain>
    </source>
</reference>
<gene>
    <name evidence="1" type="ORF">ABEG18_08110</name>
</gene>
<proteinExistence type="predicted"/>
<dbReference type="RefSeq" id="WP_406857569.1">
    <property type="nucleotide sequence ID" value="NZ_CP157484.1"/>
</dbReference>
<accession>A0AAU7JKK5</accession>
<organism evidence="1">
    <name type="scientific">Alsobacter sp. KACC 23698</name>
    <dbReference type="NCBI Taxonomy" id="3149229"/>
    <lineage>
        <taxon>Bacteria</taxon>
        <taxon>Pseudomonadati</taxon>
        <taxon>Pseudomonadota</taxon>
        <taxon>Alphaproteobacteria</taxon>
        <taxon>Hyphomicrobiales</taxon>
        <taxon>Alsobacteraceae</taxon>
        <taxon>Alsobacter</taxon>
    </lineage>
</organism>
<sequence length="193" mass="21029">MLGASHPLTEFEWSIVKRHSACTPLAQLEIEWLRKQGIPSSALAHPDLLLRADVHFRALRFAYPDEIEPDAEMERALILLVRDADGHPHDLAAWAPRSRRLATWCGRAVCIGNAMGPRLNEHGALPVYPSPLEWLQEGCDGIVIIDPVAASHELFDLGPIAAMGGAEHARELKALFEGLAPCIIAGTVLTSAI</sequence>
<protein>
    <submittedName>
        <fullName evidence="1">Uncharacterized protein</fullName>
    </submittedName>
</protein>
<name>A0AAU7JKK5_9HYPH</name>
<dbReference type="AlphaFoldDB" id="A0AAU7JKK5"/>